<dbReference type="InterPro" id="IPR029044">
    <property type="entry name" value="Nucleotide-diphossugar_trans"/>
</dbReference>
<evidence type="ECO:0000256" key="2">
    <source>
        <dbReference type="ARBA" id="ARBA00022676"/>
    </source>
</evidence>
<accession>A0A7V8V130</accession>
<evidence type="ECO:0000313" key="5">
    <source>
        <dbReference type="EMBL" id="MBA2112924.1"/>
    </source>
</evidence>
<dbReference type="GO" id="GO:0099621">
    <property type="term" value="F:undecaprenyl-phosphate 4-deoxy-4-formamido-L-arabinose transferase activity"/>
    <property type="evidence" value="ECO:0007669"/>
    <property type="project" value="UniProtKB-EC"/>
</dbReference>
<gene>
    <name evidence="5" type="primary">arnC_1</name>
    <name evidence="5" type="ORF">HOV93_00650</name>
</gene>
<keyword evidence="6" id="KW-1185">Reference proteome</keyword>
<comment type="caution">
    <text evidence="5">The sequence shown here is derived from an EMBL/GenBank/DDBJ whole genome shotgun (WGS) entry which is preliminary data.</text>
</comment>
<comment type="similarity">
    <text evidence="1">Belongs to the glycosyltransferase 2 family.</text>
</comment>
<name>A0A7V8V130_9BACT</name>
<feature type="domain" description="Glycosyltransferase 2-like" evidence="4">
    <location>
        <begin position="13"/>
        <end position="176"/>
    </location>
</feature>
<keyword evidence="2 5" id="KW-0328">Glycosyltransferase</keyword>
<dbReference type="InterPro" id="IPR050834">
    <property type="entry name" value="Glycosyltransf_2"/>
</dbReference>
<evidence type="ECO:0000256" key="1">
    <source>
        <dbReference type="ARBA" id="ARBA00006739"/>
    </source>
</evidence>
<evidence type="ECO:0000256" key="3">
    <source>
        <dbReference type="ARBA" id="ARBA00022679"/>
    </source>
</evidence>
<dbReference type="EC" id="2.4.2.53" evidence="5"/>
<dbReference type="PANTHER" id="PTHR43685">
    <property type="entry name" value="GLYCOSYLTRANSFERASE"/>
    <property type="match status" value="1"/>
</dbReference>
<dbReference type="Gene3D" id="3.90.550.10">
    <property type="entry name" value="Spore Coat Polysaccharide Biosynthesis Protein SpsA, Chain A"/>
    <property type="match status" value="1"/>
</dbReference>
<dbReference type="EMBL" id="JABRWO010000001">
    <property type="protein sequence ID" value="MBA2112924.1"/>
    <property type="molecule type" value="Genomic_DNA"/>
</dbReference>
<keyword evidence="3 5" id="KW-0808">Transferase</keyword>
<evidence type="ECO:0000313" key="6">
    <source>
        <dbReference type="Proteomes" id="UP000551616"/>
    </source>
</evidence>
<dbReference type="AlphaFoldDB" id="A0A7V8V130"/>
<evidence type="ECO:0000259" key="4">
    <source>
        <dbReference type="Pfam" id="PF00535"/>
    </source>
</evidence>
<organism evidence="5 6">
    <name type="scientific">Bremerella alba</name>
    <dbReference type="NCBI Taxonomy" id="980252"/>
    <lineage>
        <taxon>Bacteria</taxon>
        <taxon>Pseudomonadati</taxon>
        <taxon>Planctomycetota</taxon>
        <taxon>Planctomycetia</taxon>
        <taxon>Pirellulales</taxon>
        <taxon>Pirellulaceae</taxon>
        <taxon>Bremerella</taxon>
    </lineage>
</organism>
<reference evidence="5 6" key="1">
    <citation type="submission" date="2020-05" db="EMBL/GenBank/DDBJ databases">
        <title>Bremerella alba sp. nov., a novel planctomycete isolated from the surface of the macroalga Fucus spiralis.</title>
        <authorList>
            <person name="Godinho O."/>
            <person name="Botelho R."/>
            <person name="Albuquerque L."/>
            <person name="Wiegand S."/>
            <person name="Da Costa M.S."/>
            <person name="Lobo-Da-Cunha A."/>
            <person name="Jogler C."/>
            <person name="Lage O.M."/>
        </authorList>
    </citation>
    <scope>NUCLEOTIDE SEQUENCE [LARGE SCALE GENOMIC DNA]</scope>
    <source>
        <strain evidence="5 6">FF15</strain>
    </source>
</reference>
<dbReference type="Proteomes" id="UP000551616">
    <property type="component" value="Unassembled WGS sequence"/>
</dbReference>
<proteinExistence type="inferred from homology"/>
<dbReference type="PANTHER" id="PTHR43685:SF5">
    <property type="entry name" value="GLYCOSYLTRANSFERASE EPSE-RELATED"/>
    <property type="match status" value="1"/>
</dbReference>
<protein>
    <submittedName>
        <fullName evidence="5">Undecaprenyl-phosphate 4-deoxy-4-formamido-L-arabinose transferase</fullName>
        <ecNumber evidence="5">2.4.2.53</ecNumber>
    </submittedName>
</protein>
<sequence length="324" mass="36579">MLSDHTTKPPMVSVVIPVFNAELYLKRALESMLSQTLNEIEIICIDDGSTDDSLKILQEFQAVDDRLIVVSQANAGAATARNLAIEMARAEFVATLDADDYCSPHRLETQLEFLQRNPECVAVGSFAEIVDEYERSITVVTTPTEHSDLDTRAFKYGECAMCGPALMYRRSALIQVGGYREQYNFVEDFDLFFRLAEVGKLACLPDVLYYYRQLPTSICRTKKKEQRILIEKCIQETCQRRGLGLDKKASLPRFLPYEISTSRHYVNVAVQSILGGNPKTAQANAFRALQHQPWHPFPWAAFALSFMPSSVTRSLVQNVFGRDV</sequence>
<dbReference type="SUPFAM" id="SSF53448">
    <property type="entry name" value="Nucleotide-diphospho-sugar transferases"/>
    <property type="match status" value="1"/>
</dbReference>
<dbReference type="Pfam" id="PF00535">
    <property type="entry name" value="Glycos_transf_2"/>
    <property type="match status" value="1"/>
</dbReference>
<dbReference type="InterPro" id="IPR001173">
    <property type="entry name" value="Glyco_trans_2-like"/>
</dbReference>